<evidence type="ECO:0000313" key="3">
    <source>
        <dbReference type="Proteomes" id="UP001589532"/>
    </source>
</evidence>
<evidence type="ECO:0000256" key="1">
    <source>
        <dbReference type="SAM" id="MobiDB-lite"/>
    </source>
</evidence>
<name>A0ABV5RTU1_9ACTN</name>
<feature type="compositionally biased region" description="Basic and acidic residues" evidence="1">
    <location>
        <begin position="407"/>
        <end position="425"/>
    </location>
</feature>
<dbReference type="Proteomes" id="UP001589532">
    <property type="component" value="Unassembled WGS sequence"/>
</dbReference>
<feature type="region of interest" description="Disordered" evidence="1">
    <location>
        <begin position="328"/>
        <end position="425"/>
    </location>
</feature>
<reference evidence="2 3" key="1">
    <citation type="submission" date="2024-09" db="EMBL/GenBank/DDBJ databases">
        <authorList>
            <person name="Sun Q."/>
            <person name="Mori K."/>
        </authorList>
    </citation>
    <scope>NUCLEOTIDE SEQUENCE [LARGE SCALE GENOMIC DNA]</scope>
    <source>
        <strain evidence="2 3">JCM 3143</strain>
    </source>
</reference>
<protein>
    <recommendedName>
        <fullName evidence="4">Transposase</fullName>
    </recommendedName>
</protein>
<accession>A0ABV5RTU1</accession>
<dbReference type="EMBL" id="JBHMBW010000004">
    <property type="protein sequence ID" value="MFB9622845.1"/>
    <property type="molecule type" value="Genomic_DNA"/>
</dbReference>
<gene>
    <name evidence="2" type="ORF">ACFFSA_07110</name>
</gene>
<sequence>MRAHLAEYGALPADLTDLEQPPTVAAQIVLAAADKQLVVGERTGERNARLRVRLPLTDAPTSGREWAWHVLPLTLPPTVPADAKLCTPTLRVTKGRVRVDLPFQTPIAIAPATGHVLACGFDWGLNTLLTGATGRLSGGRVTSDGRPLTYDATGVSAKLHRLRHLREHLAAKRERLQRLLAGLTPADLRHATLSRACEVLEVEHERVCTRIRNLNHALAWSAARWAVDQALTAGATVIYLEDLATLEARGRRGRANARLSGQVRGQVAEAIRHLAAKHTVTVVTVPARGISKYCPRCGEGTSPLKHSPAPDRLAEQGWTWASCPSLRAVVRPGPGGGRADPRPRPARPARHPHPPHHRRTHHRHGGGGQRRPRPPAPKGHAGGAARPPHPDRPAPPTGGTGQIQEPPHPETARTHRHQRSNDQRS</sequence>
<evidence type="ECO:0008006" key="4">
    <source>
        <dbReference type="Google" id="ProtNLM"/>
    </source>
</evidence>
<evidence type="ECO:0000313" key="2">
    <source>
        <dbReference type="EMBL" id="MFB9622845.1"/>
    </source>
</evidence>
<proteinExistence type="predicted"/>
<keyword evidence="3" id="KW-1185">Reference proteome</keyword>
<comment type="caution">
    <text evidence="2">The sequence shown here is derived from an EMBL/GenBank/DDBJ whole genome shotgun (WGS) entry which is preliminary data.</text>
</comment>
<dbReference type="RefSeq" id="WP_378520745.1">
    <property type="nucleotide sequence ID" value="NZ_JBHMBW010000004.1"/>
</dbReference>
<organism evidence="2 3">
    <name type="scientific">Nonomuraea helvata</name>
    <dbReference type="NCBI Taxonomy" id="37484"/>
    <lineage>
        <taxon>Bacteria</taxon>
        <taxon>Bacillati</taxon>
        <taxon>Actinomycetota</taxon>
        <taxon>Actinomycetes</taxon>
        <taxon>Streptosporangiales</taxon>
        <taxon>Streptosporangiaceae</taxon>
        <taxon>Nonomuraea</taxon>
    </lineage>
</organism>
<feature type="compositionally biased region" description="Basic residues" evidence="1">
    <location>
        <begin position="344"/>
        <end position="373"/>
    </location>
</feature>